<dbReference type="PROSITE" id="PS50102">
    <property type="entry name" value="RRM"/>
    <property type="match status" value="1"/>
</dbReference>
<gene>
    <name evidence="4" type="ORF">LVIROSA_LOCUS33671</name>
</gene>
<evidence type="ECO:0000256" key="1">
    <source>
        <dbReference type="PROSITE-ProRule" id="PRU00176"/>
    </source>
</evidence>
<comment type="caution">
    <text evidence="4">The sequence shown here is derived from an EMBL/GenBank/DDBJ whole genome shotgun (WGS) entry which is preliminary data.</text>
</comment>
<dbReference type="PANTHER" id="PTHR34427:SF5">
    <property type="entry name" value="DUF4283 DOMAIN-CONTAINING PROTEIN"/>
    <property type="match status" value="1"/>
</dbReference>
<dbReference type="Gene3D" id="3.30.70.330">
    <property type="match status" value="1"/>
</dbReference>
<dbReference type="SMART" id="SM00360">
    <property type="entry name" value="RRM"/>
    <property type="match status" value="1"/>
</dbReference>
<feature type="compositionally biased region" description="Acidic residues" evidence="2">
    <location>
        <begin position="302"/>
        <end position="316"/>
    </location>
</feature>
<dbReference type="GO" id="GO:0003723">
    <property type="term" value="F:RNA binding"/>
    <property type="evidence" value="ECO:0007669"/>
    <property type="project" value="UniProtKB-UniRule"/>
</dbReference>
<proteinExistence type="predicted"/>
<evidence type="ECO:0000256" key="2">
    <source>
        <dbReference type="SAM" id="MobiDB-lite"/>
    </source>
</evidence>
<name>A0AAU9PDU5_9ASTR</name>
<feature type="region of interest" description="Disordered" evidence="2">
    <location>
        <begin position="123"/>
        <end position="144"/>
    </location>
</feature>
<sequence>MEERNGGGWSEVRRRKLVRNYHQSNIITNIYVSGFPGDTRKDELRRTFTRFGNVVDVYMGRKKDSHQRNFAFFRFNGIKDDKMLENELQGIKLRDIVLLVNLEKYKRKPIQNQIQRTSRSNFVTHEAPPHPPHPPPQHNTHSLDHIGNLPALPIGYVSTKYLGGIQIALCFDHSVEADEFLNDKARWRDWFTRLYRGDQQDIKYKRTAWLKILGLSLRLWDEDNFSAIASRFGRVIYPFDGIHNRRDYSMGKVGVLTSKTNWINDEVKITADGKTLAIGVVEYTDDWSPFKPLPFDKVKEYSDEENVDDEEDDDGGISDTWIQEENNELEDGEIRTDDNHQQIGPEAVRSTIGDGNDGTDSSVGAARVEYNFTMIAPPTTSPVPILIPTGEVGVALNATSNVPHMSSTFDIPQTLENTARGKVINLEQNTFSYAPPPNQSFTLDQTPSKPRFFEFGSSTLLLPTGCFGPFP</sequence>
<feature type="domain" description="RRM" evidence="3">
    <location>
        <begin position="28"/>
        <end position="105"/>
    </location>
</feature>
<feature type="region of interest" description="Disordered" evidence="2">
    <location>
        <begin position="301"/>
        <end position="320"/>
    </location>
</feature>
<accession>A0AAU9PDU5</accession>
<reference evidence="4 5" key="1">
    <citation type="submission" date="2022-01" db="EMBL/GenBank/DDBJ databases">
        <authorList>
            <person name="Xiong W."/>
            <person name="Schranz E."/>
        </authorList>
    </citation>
    <scope>NUCLEOTIDE SEQUENCE [LARGE SCALE GENOMIC DNA]</scope>
</reference>
<evidence type="ECO:0000313" key="4">
    <source>
        <dbReference type="EMBL" id="CAH1448108.1"/>
    </source>
</evidence>
<keyword evidence="5" id="KW-1185">Reference proteome</keyword>
<evidence type="ECO:0000313" key="5">
    <source>
        <dbReference type="Proteomes" id="UP001157418"/>
    </source>
</evidence>
<dbReference type="AlphaFoldDB" id="A0AAU9PDU5"/>
<keyword evidence="1" id="KW-0694">RNA-binding</keyword>
<dbReference type="SUPFAM" id="SSF54928">
    <property type="entry name" value="RNA-binding domain, RBD"/>
    <property type="match status" value="1"/>
</dbReference>
<dbReference type="EMBL" id="CAKMRJ010005634">
    <property type="protein sequence ID" value="CAH1448108.1"/>
    <property type="molecule type" value="Genomic_DNA"/>
</dbReference>
<dbReference type="CDD" id="cd00590">
    <property type="entry name" value="RRM_SF"/>
    <property type="match status" value="1"/>
</dbReference>
<dbReference type="InterPro" id="IPR012677">
    <property type="entry name" value="Nucleotide-bd_a/b_plait_sf"/>
</dbReference>
<organism evidence="4 5">
    <name type="scientific">Lactuca virosa</name>
    <dbReference type="NCBI Taxonomy" id="75947"/>
    <lineage>
        <taxon>Eukaryota</taxon>
        <taxon>Viridiplantae</taxon>
        <taxon>Streptophyta</taxon>
        <taxon>Embryophyta</taxon>
        <taxon>Tracheophyta</taxon>
        <taxon>Spermatophyta</taxon>
        <taxon>Magnoliopsida</taxon>
        <taxon>eudicotyledons</taxon>
        <taxon>Gunneridae</taxon>
        <taxon>Pentapetalae</taxon>
        <taxon>asterids</taxon>
        <taxon>campanulids</taxon>
        <taxon>Asterales</taxon>
        <taxon>Asteraceae</taxon>
        <taxon>Cichorioideae</taxon>
        <taxon>Cichorieae</taxon>
        <taxon>Lactucinae</taxon>
        <taxon>Lactuca</taxon>
    </lineage>
</organism>
<dbReference type="Proteomes" id="UP001157418">
    <property type="component" value="Unassembled WGS sequence"/>
</dbReference>
<evidence type="ECO:0000259" key="3">
    <source>
        <dbReference type="PROSITE" id="PS50102"/>
    </source>
</evidence>
<dbReference type="PANTHER" id="PTHR34427">
    <property type="entry name" value="DUF4283 DOMAIN PROTEIN"/>
    <property type="match status" value="1"/>
</dbReference>
<protein>
    <recommendedName>
        <fullName evidence="3">RRM domain-containing protein</fullName>
    </recommendedName>
</protein>
<dbReference type="InterPro" id="IPR035979">
    <property type="entry name" value="RBD_domain_sf"/>
</dbReference>
<dbReference type="InterPro" id="IPR000504">
    <property type="entry name" value="RRM_dom"/>
</dbReference>
<dbReference type="Pfam" id="PF00076">
    <property type="entry name" value="RRM_1"/>
    <property type="match status" value="1"/>
</dbReference>